<dbReference type="Gene3D" id="3.40.140.10">
    <property type="entry name" value="Cytidine Deaminase, domain 2"/>
    <property type="match status" value="1"/>
</dbReference>
<evidence type="ECO:0000259" key="1">
    <source>
        <dbReference type="PROSITE" id="PS51747"/>
    </source>
</evidence>
<reference evidence="2 3" key="1">
    <citation type="submission" date="2016-03" db="EMBL/GenBank/DDBJ databases">
        <title>Genome sequence of Nesiotobacter sp. nov., a moderately halophilic alphaproteobacterium isolated from the Yellow Sea, China.</title>
        <authorList>
            <person name="Zhang G."/>
            <person name="Zhang R."/>
        </authorList>
    </citation>
    <scope>NUCLEOTIDE SEQUENCE [LARGE SCALE GENOMIC DNA]</scope>
    <source>
        <strain evidence="2 3">WB1-6</strain>
    </source>
</reference>
<dbReference type="CDD" id="cd01285">
    <property type="entry name" value="nucleoside_deaminase"/>
    <property type="match status" value="1"/>
</dbReference>
<dbReference type="Proteomes" id="UP000185783">
    <property type="component" value="Unassembled WGS sequence"/>
</dbReference>
<sequence length="163" mass="17944">MPSNTEHDVINGLVQQAVDMSIEHVEKGGIPFTALIADQNGKVYGSGVNRVSEDHDPTAHAEVVAIRNACKHRQHPSLSGLTLIASGEPCALCYMAALYSGVSRIVYAVDRDGAAQGGFNYSRSYEIFAVPTENWAMRPQLHEVDNGFEPFRMWLAKSSFMRF</sequence>
<dbReference type="EMBL" id="LVVZ01000007">
    <property type="protein sequence ID" value="OKL45078.1"/>
    <property type="molecule type" value="Genomic_DNA"/>
</dbReference>
<comment type="caution">
    <text evidence="2">The sequence shown here is derived from an EMBL/GenBank/DDBJ whole genome shotgun (WGS) entry which is preliminary data.</text>
</comment>
<dbReference type="PANTHER" id="PTHR11079:SF162">
    <property type="entry name" value="RIBOFLAVIN BIOSYNTHESIS PROTEIN PYRD, CHLOROPLASTIC"/>
    <property type="match status" value="1"/>
</dbReference>
<dbReference type="Pfam" id="PF00383">
    <property type="entry name" value="dCMP_cyt_deam_1"/>
    <property type="match status" value="1"/>
</dbReference>
<dbReference type="OrthoDB" id="7768233at2"/>
<name>A0A1U7JK57_9HYPH</name>
<keyword evidence="3" id="KW-1185">Reference proteome</keyword>
<protein>
    <recommendedName>
        <fullName evidence="1">CMP/dCMP-type deaminase domain-containing protein</fullName>
    </recommendedName>
</protein>
<dbReference type="InterPro" id="IPR016193">
    <property type="entry name" value="Cytidine_deaminase-like"/>
</dbReference>
<gene>
    <name evidence="2" type="ORF">A3843_04815</name>
</gene>
<dbReference type="GO" id="GO:0003824">
    <property type="term" value="F:catalytic activity"/>
    <property type="evidence" value="ECO:0007669"/>
    <property type="project" value="InterPro"/>
</dbReference>
<dbReference type="STRING" id="197461.A3843_04815"/>
<evidence type="ECO:0000313" key="3">
    <source>
        <dbReference type="Proteomes" id="UP000185783"/>
    </source>
</evidence>
<organism evidence="2 3">
    <name type="scientific">Pseudovibrio exalbescens</name>
    <dbReference type="NCBI Taxonomy" id="197461"/>
    <lineage>
        <taxon>Bacteria</taxon>
        <taxon>Pseudomonadati</taxon>
        <taxon>Pseudomonadota</taxon>
        <taxon>Alphaproteobacteria</taxon>
        <taxon>Hyphomicrobiales</taxon>
        <taxon>Stappiaceae</taxon>
        <taxon>Pseudovibrio</taxon>
    </lineage>
</organism>
<accession>A0A1U7JK57</accession>
<evidence type="ECO:0000313" key="2">
    <source>
        <dbReference type="EMBL" id="OKL45078.1"/>
    </source>
</evidence>
<dbReference type="AlphaFoldDB" id="A0A1U7JK57"/>
<dbReference type="PROSITE" id="PS51747">
    <property type="entry name" value="CYT_DCMP_DEAMINASES_2"/>
    <property type="match status" value="1"/>
</dbReference>
<dbReference type="PANTHER" id="PTHR11079">
    <property type="entry name" value="CYTOSINE DEAMINASE FAMILY MEMBER"/>
    <property type="match status" value="1"/>
</dbReference>
<proteinExistence type="predicted"/>
<dbReference type="InterPro" id="IPR002125">
    <property type="entry name" value="CMP_dCMP_dom"/>
</dbReference>
<dbReference type="SUPFAM" id="SSF53927">
    <property type="entry name" value="Cytidine deaminase-like"/>
    <property type="match status" value="1"/>
</dbReference>
<dbReference type="RefSeq" id="WP_028481629.1">
    <property type="nucleotide sequence ID" value="NZ_LVVZ01000007.1"/>
</dbReference>
<feature type="domain" description="CMP/dCMP-type deaminase" evidence="1">
    <location>
        <begin position="5"/>
        <end position="122"/>
    </location>
</feature>